<proteinExistence type="predicted"/>
<gene>
    <name evidence="2" type="ORF">SacmaDRAFT_1654</name>
</gene>
<keyword evidence="1" id="KW-1133">Transmembrane helix</keyword>
<dbReference type="HOGENOM" id="CLU_059519_1_0_11"/>
<sequence>MSAADTDEPKRYRIGRRGLLLGTLGGMAAAGVASFSAGSRSLDWALRSSITISSPLQGAGFTRLERVYSRARGREVELALTLPTRNPPAGMPISLLLHGRRGSARTAAPDGLAQCLADAVARRRVPAFGFLAVDGGDSYWHEHRPGDDPMGMLLFEVPNWLKELRLSGEGGVPFASAGISMGGFGSLLYARRRAQQRSPLGAVGVISPALLTSWQQMRKRRAFNGPRDWASMDPLRHIRDIGDVPIGVWCGTRDPFISGTRRFIRTAEPEVAVTAEGKHNGEFFSRVAPGLVAFLGRHAPRPVRQGS</sequence>
<dbReference type="RefSeq" id="WP_009153310.1">
    <property type="nucleotide sequence ID" value="NZ_CM001439.1"/>
</dbReference>
<dbReference type="OrthoDB" id="3210113at2"/>
<accession>H5X3J1</accession>
<dbReference type="InterPro" id="IPR029058">
    <property type="entry name" value="AB_hydrolase_fold"/>
</dbReference>
<keyword evidence="1" id="KW-0472">Membrane</keyword>
<dbReference type="PROSITE" id="PS51318">
    <property type="entry name" value="TAT"/>
    <property type="match status" value="1"/>
</dbReference>
<keyword evidence="1" id="KW-0812">Transmembrane</keyword>
<dbReference type="EMBL" id="CM001439">
    <property type="protein sequence ID" value="EHR49925.1"/>
    <property type="molecule type" value="Genomic_DNA"/>
</dbReference>
<dbReference type="eggNOG" id="COG0627">
    <property type="taxonomic scope" value="Bacteria"/>
</dbReference>
<dbReference type="Proteomes" id="UP000004926">
    <property type="component" value="Chromosome"/>
</dbReference>
<dbReference type="InterPro" id="IPR006311">
    <property type="entry name" value="TAT_signal"/>
</dbReference>
<evidence type="ECO:0000313" key="3">
    <source>
        <dbReference type="Proteomes" id="UP000004926"/>
    </source>
</evidence>
<reference evidence="2 3" key="1">
    <citation type="journal article" date="2012" name="Stand. Genomic Sci.">
        <title>Genome sequence of the ocean sediment bacterium Saccharomonospora marina type strain (XMU15(T)).</title>
        <authorList>
            <person name="Klenk H.P."/>
            <person name="Lu M."/>
            <person name="Lucas S."/>
            <person name="Lapidus A."/>
            <person name="Copeland A."/>
            <person name="Pitluck S."/>
            <person name="Goodwin L.A."/>
            <person name="Han C."/>
            <person name="Tapia R."/>
            <person name="Brambilla E.M."/>
            <person name="Potter G."/>
            <person name="Land M."/>
            <person name="Ivanova N."/>
            <person name="Rohde M."/>
            <person name="Goker M."/>
            <person name="Detter J.C."/>
            <person name="Li W.J."/>
            <person name="Kyrpides N.C."/>
            <person name="Woyke T."/>
        </authorList>
    </citation>
    <scope>NUCLEOTIDE SEQUENCE [LARGE SCALE GENOMIC DNA]</scope>
    <source>
        <strain evidence="2 3">XMU15</strain>
    </source>
</reference>
<dbReference type="SUPFAM" id="SSF53474">
    <property type="entry name" value="alpha/beta-Hydrolases"/>
    <property type="match status" value="1"/>
</dbReference>
<dbReference type="AlphaFoldDB" id="H5X3J1"/>
<evidence type="ECO:0000313" key="2">
    <source>
        <dbReference type="EMBL" id="EHR49925.1"/>
    </source>
</evidence>
<dbReference type="Gene3D" id="3.40.50.1820">
    <property type="entry name" value="alpha/beta hydrolase"/>
    <property type="match status" value="1"/>
</dbReference>
<evidence type="ECO:0000256" key="1">
    <source>
        <dbReference type="SAM" id="Phobius"/>
    </source>
</evidence>
<keyword evidence="3" id="KW-1185">Reference proteome</keyword>
<feature type="transmembrane region" description="Helical" evidence="1">
    <location>
        <begin position="19"/>
        <end position="38"/>
    </location>
</feature>
<name>H5X3J1_9PSEU</name>
<protein>
    <submittedName>
        <fullName evidence="2">Putative esterase</fullName>
    </submittedName>
</protein>
<organism evidence="2 3">
    <name type="scientific">Saccharomonospora marina XMU15</name>
    <dbReference type="NCBI Taxonomy" id="882083"/>
    <lineage>
        <taxon>Bacteria</taxon>
        <taxon>Bacillati</taxon>
        <taxon>Actinomycetota</taxon>
        <taxon>Actinomycetes</taxon>
        <taxon>Pseudonocardiales</taxon>
        <taxon>Pseudonocardiaceae</taxon>
        <taxon>Saccharomonospora</taxon>
    </lineage>
</organism>
<dbReference type="STRING" id="882083.SacmaDRAFT_1654"/>